<evidence type="ECO:0000313" key="1">
    <source>
        <dbReference type="EMBL" id="GAN79781.1"/>
    </source>
</evidence>
<sequence>MAVGANQPFKGVDSQAIACTGAPANAALPGSGESVLIYNAGTVVAFVLFGGNAASVSEPQTYGLAIPPGGSRLLGVSKFDNFIGAAFAADGTGTGTLYVSRGSGTVY</sequence>
<gene>
    <name evidence="1" type="ORF">Aam_030_014</name>
</gene>
<dbReference type="STRING" id="1120923.SAMN02746095_02951"/>
<evidence type="ECO:0000313" key="2">
    <source>
        <dbReference type="Proteomes" id="UP000032668"/>
    </source>
</evidence>
<name>A0A0D6PEK2_9PROT</name>
<comment type="caution">
    <text evidence="1">The sequence shown here is derived from an EMBL/GenBank/DDBJ whole genome shotgun (WGS) entry which is preliminary data.</text>
</comment>
<reference evidence="1 2" key="1">
    <citation type="submission" date="2012-11" db="EMBL/GenBank/DDBJ databases">
        <title>Whole genome sequence of Acidocella aminolytica 101 = DSM 11237.</title>
        <authorList>
            <person name="Azuma Y."/>
            <person name="Higashiura N."/>
            <person name="Hirakawa H."/>
            <person name="Matsushita K."/>
        </authorList>
    </citation>
    <scope>NUCLEOTIDE SEQUENCE [LARGE SCALE GENOMIC DNA]</scope>
    <source>
        <strain evidence="2">101 / DSM 11237</strain>
    </source>
</reference>
<keyword evidence="2" id="KW-1185">Reference proteome</keyword>
<dbReference type="Proteomes" id="UP000032668">
    <property type="component" value="Unassembled WGS sequence"/>
</dbReference>
<accession>A0A0D6PEK2</accession>
<dbReference type="AlphaFoldDB" id="A0A0D6PEK2"/>
<protein>
    <submittedName>
        <fullName evidence="1">Uncharacterized protein</fullName>
    </submittedName>
</protein>
<proteinExistence type="predicted"/>
<organism evidence="1 2">
    <name type="scientific">Acidocella aminolytica 101 = DSM 11237</name>
    <dbReference type="NCBI Taxonomy" id="1120923"/>
    <lineage>
        <taxon>Bacteria</taxon>
        <taxon>Pseudomonadati</taxon>
        <taxon>Pseudomonadota</taxon>
        <taxon>Alphaproteobacteria</taxon>
        <taxon>Acetobacterales</taxon>
        <taxon>Acidocellaceae</taxon>
        <taxon>Acidocella</taxon>
    </lineage>
</organism>
<dbReference type="RefSeq" id="WP_048878222.1">
    <property type="nucleotide sequence ID" value="NZ_BANC01000030.1"/>
</dbReference>
<dbReference type="EMBL" id="BANC01000030">
    <property type="protein sequence ID" value="GAN79781.1"/>
    <property type="molecule type" value="Genomic_DNA"/>
</dbReference>